<dbReference type="InterPro" id="IPR031616">
    <property type="entry name" value="BsrE-like"/>
</dbReference>
<dbReference type="EMBL" id="MUIZ01000001">
    <property type="protein sequence ID" value="OUK05231.1"/>
    <property type="molecule type" value="Genomic_DNA"/>
</dbReference>
<evidence type="ECO:0000313" key="2">
    <source>
        <dbReference type="EMBL" id="OUK05231.1"/>
    </source>
</evidence>
<reference evidence="2 3" key="1">
    <citation type="submission" date="2017-02" db="EMBL/GenBank/DDBJ databases">
        <authorList>
            <person name="Peterson S.W."/>
        </authorList>
    </citation>
    <scope>NUCLEOTIDE SEQUENCE [LARGE SCALE GENOMIC DNA]</scope>
    <source>
        <strain evidence="2">159469</strain>
    </source>
</reference>
<name>A0A252CFA3_9LACT</name>
<feature type="transmembrane region" description="Helical" evidence="1">
    <location>
        <begin position="6"/>
        <end position="28"/>
    </location>
</feature>
<dbReference type="Pfam" id="PF16935">
    <property type="entry name" value="Hol_Tox"/>
    <property type="match status" value="1"/>
</dbReference>
<sequence length="33" mass="3623">MSVSDSLILMITFGSFLLTLIGLVIEIVKNVKK</sequence>
<proteinExistence type="predicted"/>
<comment type="caution">
    <text evidence="2">The sequence shown here is derived from an EMBL/GenBank/DDBJ whole genome shotgun (WGS) entry which is preliminary data.</text>
</comment>
<dbReference type="AlphaFoldDB" id="A0A252CFA3"/>
<organism evidence="2 3">
    <name type="scientific">Lactococcus petauri</name>
    <dbReference type="NCBI Taxonomy" id="1940789"/>
    <lineage>
        <taxon>Bacteria</taxon>
        <taxon>Bacillati</taxon>
        <taxon>Bacillota</taxon>
        <taxon>Bacilli</taxon>
        <taxon>Lactobacillales</taxon>
        <taxon>Streptococcaceae</taxon>
        <taxon>Lactococcus</taxon>
    </lineage>
</organism>
<keyword evidence="1" id="KW-1133">Transmembrane helix</keyword>
<protein>
    <submittedName>
        <fullName evidence="2">Holin</fullName>
    </submittedName>
</protein>
<keyword evidence="1" id="KW-0472">Membrane</keyword>
<evidence type="ECO:0000313" key="3">
    <source>
        <dbReference type="Proteomes" id="UP000194606"/>
    </source>
</evidence>
<keyword evidence="1" id="KW-0812">Transmembrane</keyword>
<accession>A0A252CFA3</accession>
<evidence type="ECO:0000256" key="1">
    <source>
        <dbReference type="SAM" id="Phobius"/>
    </source>
</evidence>
<gene>
    <name evidence="2" type="ORF">BZZ03_00505</name>
</gene>
<dbReference type="Proteomes" id="UP000194606">
    <property type="component" value="Unassembled WGS sequence"/>
</dbReference>
<dbReference type="RefSeq" id="WP_086581998.1">
    <property type="nucleotide sequence ID" value="NZ_MUIZ01000001.1"/>
</dbReference>